<evidence type="ECO:0000313" key="1">
    <source>
        <dbReference type="EMBL" id="MCE5972876.1"/>
    </source>
</evidence>
<dbReference type="SUPFAM" id="SSF53448">
    <property type="entry name" value="Nucleotide-diphospho-sugar transferases"/>
    <property type="match status" value="1"/>
</dbReference>
<dbReference type="EMBL" id="JAJUOS010000003">
    <property type="protein sequence ID" value="MCE5972876.1"/>
    <property type="molecule type" value="Genomic_DNA"/>
</dbReference>
<reference evidence="1 2" key="1">
    <citation type="submission" date="2021-12" db="EMBL/GenBank/DDBJ databases">
        <title>Sinirhodobacter sp. WL0062 is a bacterium isolated from seawater.</title>
        <authorList>
            <person name="Wang L."/>
            <person name="He W."/>
            <person name="Zhang D.-F."/>
        </authorList>
    </citation>
    <scope>NUCLEOTIDE SEQUENCE [LARGE SCALE GENOMIC DNA]</scope>
    <source>
        <strain evidence="1 2">WL0062</strain>
    </source>
</reference>
<organism evidence="1 2">
    <name type="scientific">Rhodobacter flavimaris</name>
    <dbReference type="NCBI Taxonomy" id="2907145"/>
    <lineage>
        <taxon>Bacteria</taxon>
        <taxon>Pseudomonadati</taxon>
        <taxon>Pseudomonadota</taxon>
        <taxon>Alphaproteobacteria</taxon>
        <taxon>Rhodobacterales</taxon>
        <taxon>Rhodobacter group</taxon>
        <taxon>Rhodobacter</taxon>
    </lineage>
</organism>
<dbReference type="InterPro" id="IPR029044">
    <property type="entry name" value="Nucleotide-diphossugar_trans"/>
</dbReference>
<sequence>MRFLAILTVKNEAAFLLEWLAHHRAAGFTDFLVFSNDCDDGTDAMLDRVAQMGWLSHAPNPGPWREGPQWAALKAADKHPLRQSADWIAVLDIDEFVNIHTGDGTLTALTGALPEATAIALTWRLFGNAGVIDYEDRPIREQFRLAAPSDMVWPWRSGLFKTLFRNDGSYGKLGVHRPRQPDPKRLAASRWFDGSGRELPASYRRERLFTPLGRSNHELVQLNHYALGAMQSYILKCARGRANREGTAFDMGYWVERNFCSETDESILRHDSRMAPILRELMADPVLGALHAQAVAWRKARIEELLLSEDYRALFGRLLITPPSQPLSGHLARRMVTLGLRGVRHERSRETMRDGA</sequence>
<proteinExistence type="predicted"/>
<name>A0ABS8YVW8_9RHOB</name>
<dbReference type="Proteomes" id="UP001521181">
    <property type="component" value="Unassembled WGS sequence"/>
</dbReference>
<protein>
    <submittedName>
        <fullName evidence="1">Glycosyltransferase family 2 protein</fullName>
    </submittedName>
</protein>
<dbReference type="Pfam" id="PF13704">
    <property type="entry name" value="Glyco_tranf_2_4"/>
    <property type="match status" value="1"/>
</dbReference>
<keyword evidence="2" id="KW-1185">Reference proteome</keyword>
<comment type="caution">
    <text evidence="1">The sequence shown here is derived from an EMBL/GenBank/DDBJ whole genome shotgun (WGS) entry which is preliminary data.</text>
</comment>
<gene>
    <name evidence="1" type="ORF">LZA78_05240</name>
</gene>
<dbReference type="RefSeq" id="WP_233675884.1">
    <property type="nucleotide sequence ID" value="NZ_JAJUOS010000003.1"/>
</dbReference>
<accession>A0ABS8YVW8</accession>
<evidence type="ECO:0000313" key="2">
    <source>
        <dbReference type="Proteomes" id="UP001521181"/>
    </source>
</evidence>